<keyword evidence="4" id="KW-1185">Reference proteome</keyword>
<dbReference type="OrthoDB" id="2687876at2759"/>
<evidence type="ECO:0000256" key="1">
    <source>
        <dbReference type="SAM" id="MobiDB-lite"/>
    </source>
</evidence>
<feature type="region of interest" description="Disordered" evidence="1">
    <location>
        <begin position="1"/>
        <end position="27"/>
    </location>
</feature>
<accession>A0A7C8INC5</accession>
<evidence type="ECO:0000259" key="2">
    <source>
        <dbReference type="PROSITE" id="PS50181"/>
    </source>
</evidence>
<organism evidence="3 4">
    <name type="scientific">Massariosphaeria phaeospora</name>
    <dbReference type="NCBI Taxonomy" id="100035"/>
    <lineage>
        <taxon>Eukaryota</taxon>
        <taxon>Fungi</taxon>
        <taxon>Dikarya</taxon>
        <taxon>Ascomycota</taxon>
        <taxon>Pezizomycotina</taxon>
        <taxon>Dothideomycetes</taxon>
        <taxon>Pleosporomycetidae</taxon>
        <taxon>Pleosporales</taxon>
        <taxon>Pleosporales incertae sedis</taxon>
        <taxon>Massariosphaeria</taxon>
    </lineage>
</organism>
<dbReference type="Proteomes" id="UP000481861">
    <property type="component" value="Unassembled WGS sequence"/>
</dbReference>
<reference evidence="3 4" key="1">
    <citation type="submission" date="2020-01" db="EMBL/GenBank/DDBJ databases">
        <authorList>
            <consortium name="DOE Joint Genome Institute"/>
            <person name="Haridas S."/>
            <person name="Albert R."/>
            <person name="Binder M."/>
            <person name="Bloem J."/>
            <person name="Labutti K."/>
            <person name="Salamov A."/>
            <person name="Andreopoulos B."/>
            <person name="Baker S.E."/>
            <person name="Barry K."/>
            <person name="Bills G."/>
            <person name="Bluhm B.H."/>
            <person name="Cannon C."/>
            <person name="Castanera R."/>
            <person name="Culley D.E."/>
            <person name="Daum C."/>
            <person name="Ezra D."/>
            <person name="Gonzalez J.B."/>
            <person name="Henrissat B."/>
            <person name="Kuo A."/>
            <person name="Liang C."/>
            <person name="Lipzen A."/>
            <person name="Lutzoni F."/>
            <person name="Magnuson J."/>
            <person name="Mondo S."/>
            <person name="Nolan M."/>
            <person name="Ohm R."/>
            <person name="Pangilinan J."/>
            <person name="Park H.-J.H."/>
            <person name="Ramirez L."/>
            <person name="Alfaro M."/>
            <person name="Sun H."/>
            <person name="Tritt A."/>
            <person name="Yoshinaga Y."/>
            <person name="Zwiers L.-H.L."/>
            <person name="Turgeon B.G."/>
            <person name="Goodwin S.B."/>
            <person name="Spatafora J.W."/>
            <person name="Crous P.W."/>
            <person name="Grigoriev I.V."/>
        </authorList>
    </citation>
    <scope>NUCLEOTIDE SEQUENCE [LARGE SCALE GENOMIC DNA]</scope>
    <source>
        <strain evidence="3 4">CBS 611.86</strain>
    </source>
</reference>
<name>A0A7C8INC5_9PLEO</name>
<evidence type="ECO:0000313" key="4">
    <source>
        <dbReference type="Proteomes" id="UP000481861"/>
    </source>
</evidence>
<dbReference type="AlphaFoldDB" id="A0A7C8INC5"/>
<dbReference type="InterPro" id="IPR001810">
    <property type="entry name" value="F-box_dom"/>
</dbReference>
<dbReference type="SUPFAM" id="SSF81383">
    <property type="entry name" value="F-box domain"/>
    <property type="match status" value="1"/>
</dbReference>
<dbReference type="InterPro" id="IPR036047">
    <property type="entry name" value="F-box-like_dom_sf"/>
</dbReference>
<gene>
    <name evidence="3" type="ORF">BDV95DRAFT_589344</name>
</gene>
<proteinExistence type="predicted"/>
<dbReference type="PROSITE" id="PS50181">
    <property type="entry name" value="FBOX"/>
    <property type="match status" value="1"/>
</dbReference>
<comment type="caution">
    <text evidence="3">The sequence shown here is derived from an EMBL/GenBank/DDBJ whole genome shotgun (WGS) entry which is preliminary data.</text>
</comment>
<dbReference type="EMBL" id="JAADJZ010000001">
    <property type="protein sequence ID" value="KAF2878410.1"/>
    <property type="molecule type" value="Genomic_DNA"/>
</dbReference>
<feature type="domain" description="F-box" evidence="2">
    <location>
        <begin position="81"/>
        <end position="121"/>
    </location>
</feature>
<protein>
    <recommendedName>
        <fullName evidence="2">F-box domain-containing protein</fullName>
    </recommendedName>
</protein>
<evidence type="ECO:0000313" key="3">
    <source>
        <dbReference type="EMBL" id="KAF2878410.1"/>
    </source>
</evidence>
<dbReference type="Pfam" id="PF00646">
    <property type="entry name" value="F-box"/>
    <property type="match status" value="1"/>
</dbReference>
<sequence>MSGPLLPDPITAPVPGHHSKTPFPISPDQEDAIIRTTTYHRDDIDEAVIWFAPQTYRHISESSSSPFRGPTTPLGDLDRCLPLELIHEVCLHLDIQSLLQLRRTNARARQVVNAVREYRVVTAHAANAFCALLQTGMDARVTLRDFYSLLCTQSCEVCGNDYGDVVFLPKWIRCCSFCVRKDAREVRLAYVSDNETLLELVRANVPMLTTVPGQYGMDGMIFNRTITVTPTENAVVTRLSDLGGPMPSHKWMWRMSVEHLFASMGCSTVPVYDPQNRHVENGLSCLGCLFAIQDKDITVCTVEAPHSRYDVFARRVFEALCMVPTGTGAVVEMRQWEIWPAESFLI</sequence>
<feature type="compositionally biased region" description="Pro residues" evidence="1">
    <location>
        <begin position="1"/>
        <end position="12"/>
    </location>
</feature>